<proteinExistence type="predicted"/>
<accession>A0A918R968</accession>
<gene>
    <name evidence="2" type="ORF">GCM10010389_28660</name>
</gene>
<dbReference type="EMBL" id="BMWH01000009">
    <property type="protein sequence ID" value="GGZ88584.1"/>
    <property type="molecule type" value="Genomic_DNA"/>
</dbReference>
<reference evidence="2" key="2">
    <citation type="submission" date="2020-09" db="EMBL/GenBank/DDBJ databases">
        <authorList>
            <person name="Sun Q."/>
            <person name="Ohkuma M."/>
        </authorList>
    </citation>
    <scope>NUCLEOTIDE SEQUENCE</scope>
    <source>
        <strain evidence="2">JCM 5016</strain>
    </source>
</reference>
<reference evidence="2" key="1">
    <citation type="journal article" date="2014" name="Int. J. Syst. Evol. Microbiol.">
        <title>Complete genome sequence of Corynebacterium casei LMG S-19264T (=DSM 44701T), isolated from a smear-ripened cheese.</title>
        <authorList>
            <consortium name="US DOE Joint Genome Institute (JGI-PGF)"/>
            <person name="Walter F."/>
            <person name="Albersmeier A."/>
            <person name="Kalinowski J."/>
            <person name="Ruckert C."/>
        </authorList>
    </citation>
    <scope>NUCLEOTIDE SEQUENCE</scope>
    <source>
        <strain evidence="2">JCM 5016</strain>
    </source>
</reference>
<evidence type="ECO:0000313" key="3">
    <source>
        <dbReference type="Proteomes" id="UP000623010"/>
    </source>
</evidence>
<organism evidence="2 3">
    <name type="scientific">Streptomyces echinoruber</name>
    <dbReference type="NCBI Taxonomy" id="68898"/>
    <lineage>
        <taxon>Bacteria</taxon>
        <taxon>Bacillati</taxon>
        <taxon>Actinomycetota</taxon>
        <taxon>Actinomycetes</taxon>
        <taxon>Kitasatosporales</taxon>
        <taxon>Streptomycetaceae</taxon>
        <taxon>Streptomyces</taxon>
    </lineage>
</organism>
<name>A0A918R968_9ACTN</name>
<feature type="compositionally biased region" description="Basic and acidic residues" evidence="1">
    <location>
        <begin position="29"/>
        <end position="47"/>
    </location>
</feature>
<dbReference type="Proteomes" id="UP000623010">
    <property type="component" value="Unassembled WGS sequence"/>
</dbReference>
<keyword evidence="3" id="KW-1185">Reference proteome</keyword>
<dbReference type="AlphaFoldDB" id="A0A918R968"/>
<comment type="caution">
    <text evidence="2">The sequence shown here is derived from an EMBL/GenBank/DDBJ whole genome shotgun (WGS) entry which is preliminary data.</text>
</comment>
<protein>
    <submittedName>
        <fullName evidence="2">Uncharacterized protein</fullName>
    </submittedName>
</protein>
<sequence length="92" mass="10197">MADIEAATTDNGVESNHAEYPSTDGDPAADIRVKLEGRSRRDKKECEMNEEMATPGFHRRLNDHIRLLAHCQGCSSPQQWGCFPGRAWAASP</sequence>
<evidence type="ECO:0000256" key="1">
    <source>
        <dbReference type="SAM" id="MobiDB-lite"/>
    </source>
</evidence>
<feature type="region of interest" description="Disordered" evidence="1">
    <location>
        <begin position="1"/>
        <end position="48"/>
    </location>
</feature>
<evidence type="ECO:0000313" key="2">
    <source>
        <dbReference type="EMBL" id="GGZ88584.1"/>
    </source>
</evidence>